<reference evidence="1" key="1">
    <citation type="submission" date="2019-08" db="EMBL/GenBank/DDBJ databases">
        <authorList>
            <person name="Kucharzyk K."/>
            <person name="Murdoch R.W."/>
            <person name="Higgins S."/>
            <person name="Loffler F."/>
        </authorList>
    </citation>
    <scope>NUCLEOTIDE SEQUENCE</scope>
</reference>
<sequence>MIFRVRLFGAVDAAAVAGAGLDEAVVDAPLADLFQQLDDVFRALHAEEGILVEDVGIFGEVGADVFHDALEYRVDRRRAGVVAKVALGAFFKLDVLFYEPAGKLFEGDDAVDEAFFRDARLLYLRDAGGEKDDQRVVAVLFAEEFAVGLHRG</sequence>
<accession>A0A645GYQ6</accession>
<evidence type="ECO:0000313" key="1">
    <source>
        <dbReference type="EMBL" id="MPN31868.1"/>
    </source>
</evidence>
<gene>
    <name evidence="1" type="ORF">SDC9_179343</name>
</gene>
<comment type="caution">
    <text evidence="1">The sequence shown here is derived from an EMBL/GenBank/DDBJ whole genome shotgun (WGS) entry which is preliminary data.</text>
</comment>
<organism evidence="1">
    <name type="scientific">bioreactor metagenome</name>
    <dbReference type="NCBI Taxonomy" id="1076179"/>
    <lineage>
        <taxon>unclassified sequences</taxon>
        <taxon>metagenomes</taxon>
        <taxon>ecological metagenomes</taxon>
    </lineage>
</organism>
<name>A0A645GYQ6_9ZZZZ</name>
<proteinExistence type="predicted"/>
<dbReference type="EMBL" id="VSSQ01083584">
    <property type="protein sequence ID" value="MPN31868.1"/>
    <property type="molecule type" value="Genomic_DNA"/>
</dbReference>
<dbReference type="AlphaFoldDB" id="A0A645GYQ6"/>
<protein>
    <submittedName>
        <fullName evidence="1">Uncharacterized protein</fullName>
    </submittedName>
</protein>